<dbReference type="InterPro" id="IPR001810">
    <property type="entry name" value="F-box_dom"/>
</dbReference>
<dbReference type="CDD" id="cd09917">
    <property type="entry name" value="F-box_SF"/>
    <property type="match status" value="1"/>
</dbReference>
<name>A0AAV9BRP2_ACOGR</name>
<dbReference type="Gene3D" id="1.20.1280.50">
    <property type="match status" value="1"/>
</dbReference>
<feature type="domain" description="F-box" evidence="1">
    <location>
        <begin position="1"/>
        <end position="47"/>
    </location>
</feature>
<reference evidence="2" key="2">
    <citation type="submission" date="2023-06" db="EMBL/GenBank/DDBJ databases">
        <authorList>
            <person name="Ma L."/>
            <person name="Liu K.-W."/>
            <person name="Li Z."/>
            <person name="Hsiao Y.-Y."/>
            <person name="Qi Y."/>
            <person name="Fu T."/>
            <person name="Tang G."/>
            <person name="Zhang D."/>
            <person name="Sun W.-H."/>
            <person name="Liu D.-K."/>
            <person name="Li Y."/>
            <person name="Chen G.-Z."/>
            <person name="Liu X.-D."/>
            <person name="Liao X.-Y."/>
            <person name="Jiang Y.-T."/>
            <person name="Yu X."/>
            <person name="Hao Y."/>
            <person name="Huang J."/>
            <person name="Zhao X.-W."/>
            <person name="Ke S."/>
            <person name="Chen Y.-Y."/>
            <person name="Wu W.-L."/>
            <person name="Hsu J.-L."/>
            <person name="Lin Y.-F."/>
            <person name="Huang M.-D."/>
            <person name="Li C.-Y."/>
            <person name="Huang L."/>
            <person name="Wang Z.-W."/>
            <person name="Zhao X."/>
            <person name="Zhong W.-Y."/>
            <person name="Peng D.-H."/>
            <person name="Ahmad S."/>
            <person name="Lan S."/>
            <person name="Zhang J.-S."/>
            <person name="Tsai W.-C."/>
            <person name="Van De Peer Y."/>
            <person name="Liu Z.-J."/>
        </authorList>
    </citation>
    <scope>NUCLEOTIDE SEQUENCE</scope>
    <source>
        <strain evidence="2">SCP</strain>
        <tissue evidence="2">Leaves</tissue>
    </source>
</reference>
<evidence type="ECO:0000313" key="3">
    <source>
        <dbReference type="Proteomes" id="UP001179952"/>
    </source>
</evidence>
<dbReference type="PANTHER" id="PTHR44259:SF114">
    <property type="entry name" value="OS06G0707300 PROTEIN"/>
    <property type="match status" value="1"/>
</dbReference>
<dbReference type="EMBL" id="JAUJYN010000001">
    <property type="protein sequence ID" value="KAK1279375.1"/>
    <property type="molecule type" value="Genomic_DNA"/>
</dbReference>
<evidence type="ECO:0000313" key="2">
    <source>
        <dbReference type="EMBL" id="KAK1279375.1"/>
    </source>
</evidence>
<dbReference type="AlphaFoldDB" id="A0AAV9BRP2"/>
<evidence type="ECO:0000259" key="1">
    <source>
        <dbReference type="PROSITE" id="PS50181"/>
    </source>
</evidence>
<keyword evidence="3" id="KW-1185">Reference proteome</keyword>
<sequence length="402" mass="46099">MWSDLPKDLIELILHHLDLGDHIRFSVVCTSWRFAFIKENSPMLKPLWLAQSADPEKAIIRLLGPFFDELQGDDRHVGMRYGRGYFGYDGRRCIGSFMGWLFVIDQSIECISLVNPFTGAMISLPPHDNGPYSFYDPYFFTKVVTSNVPCSDDCIAMGMTHDGRLGICRPKYEVWTLINWCMNYSDIIFHKGLFFGLNSGRPMSIVVFNVFTFTGSGGTTMANVGDLRLNIPEVRSGGEYYKLYLVESSSGKLFLVVRNYYSSNREWARIYQYWNEICFPMNADYRNTAGLLTVGFSVYEVDIKVDITILYQGLVPVESLGDQALFISQSCSRALPIKDHPGLRGNCIYFADDAIRGWDDYLEIGFFDLSSRRIERMKSRAMMEQRVPLFFHLFSTRVLPDN</sequence>
<dbReference type="Pfam" id="PF00646">
    <property type="entry name" value="F-box"/>
    <property type="match status" value="1"/>
</dbReference>
<dbReference type="PROSITE" id="PS50181">
    <property type="entry name" value="FBOX"/>
    <property type="match status" value="1"/>
</dbReference>
<dbReference type="Pfam" id="PF03478">
    <property type="entry name" value="Beta-prop_KIB1-4"/>
    <property type="match status" value="1"/>
</dbReference>
<protein>
    <recommendedName>
        <fullName evidence="1">F-box domain-containing protein</fullName>
    </recommendedName>
</protein>
<accession>A0AAV9BRP2</accession>
<dbReference type="PANTHER" id="PTHR44259">
    <property type="entry name" value="OS07G0183000 PROTEIN-RELATED"/>
    <property type="match status" value="1"/>
</dbReference>
<proteinExistence type="predicted"/>
<reference evidence="2" key="1">
    <citation type="journal article" date="2023" name="Nat. Commun.">
        <title>Diploid and tetraploid genomes of Acorus and the evolution of monocots.</title>
        <authorList>
            <person name="Ma L."/>
            <person name="Liu K.W."/>
            <person name="Li Z."/>
            <person name="Hsiao Y.Y."/>
            <person name="Qi Y."/>
            <person name="Fu T."/>
            <person name="Tang G.D."/>
            <person name="Zhang D."/>
            <person name="Sun W.H."/>
            <person name="Liu D.K."/>
            <person name="Li Y."/>
            <person name="Chen G.Z."/>
            <person name="Liu X.D."/>
            <person name="Liao X.Y."/>
            <person name="Jiang Y.T."/>
            <person name="Yu X."/>
            <person name="Hao Y."/>
            <person name="Huang J."/>
            <person name="Zhao X.W."/>
            <person name="Ke S."/>
            <person name="Chen Y.Y."/>
            <person name="Wu W.L."/>
            <person name="Hsu J.L."/>
            <person name="Lin Y.F."/>
            <person name="Huang M.D."/>
            <person name="Li C.Y."/>
            <person name="Huang L."/>
            <person name="Wang Z.W."/>
            <person name="Zhao X."/>
            <person name="Zhong W.Y."/>
            <person name="Peng D.H."/>
            <person name="Ahmad S."/>
            <person name="Lan S."/>
            <person name="Zhang J.S."/>
            <person name="Tsai W.C."/>
            <person name="Van de Peer Y."/>
            <person name="Liu Z.J."/>
        </authorList>
    </citation>
    <scope>NUCLEOTIDE SEQUENCE</scope>
    <source>
        <strain evidence="2">SCP</strain>
    </source>
</reference>
<organism evidence="2 3">
    <name type="scientific">Acorus gramineus</name>
    <name type="common">Dwarf sweet flag</name>
    <dbReference type="NCBI Taxonomy" id="55184"/>
    <lineage>
        <taxon>Eukaryota</taxon>
        <taxon>Viridiplantae</taxon>
        <taxon>Streptophyta</taxon>
        <taxon>Embryophyta</taxon>
        <taxon>Tracheophyta</taxon>
        <taxon>Spermatophyta</taxon>
        <taxon>Magnoliopsida</taxon>
        <taxon>Liliopsida</taxon>
        <taxon>Acoraceae</taxon>
        <taxon>Acorus</taxon>
    </lineage>
</organism>
<gene>
    <name evidence="2" type="ORF">QJS04_geneDACA019716</name>
</gene>
<comment type="caution">
    <text evidence="2">The sequence shown here is derived from an EMBL/GenBank/DDBJ whole genome shotgun (WGS) entry which is preliminary data.</text>
</comment>
<dbReference type="InterPro" id="IPR036047">
    <property type="entry name" value="F-box-like_dom_sf"/>
</dbReference>
<dbReference type="InterPro" id="IPR005174">
    <property type="entry name" value="KIB1-4_b-propeller"/>
</dbReference>
<dbReference type="InterPro" id="IPR050942">
    <property type="entry name" value="F-box_BR-signaling"/>
</dbReference>
<dbReference type="Proteomes" id="UP001179952">
    <property type="component" value="Unassembled WGS sequence"/>
</dbReference>
<dbReference type="SUPFAM" id="SSF81383">
    <property type="entry name" value="F-box domain"/>
    <property type="match status" value="1"/>
</dbReference>